<dbReference type="Proteomes" id="UP000887563">
    <property type="component" value="Unplaced"/>
</dbReference>
<organism evidence="7 8">
    <name type="scientific">Meloidogyne incognita</name>
    <name type="common">Southern root-knot nematode worm</name>
    <name type="synonym">Oxyuris incognita</name>
    <dbReference type="NCBI Taxonomy" id="6306"/>
    <lineage>
        <taxon>Eukaryota</taxon>
        <taxon>Metazoa</taxon>
        <taxon>Ecdysozoa</taxon>
        <taxon>Nematoda</taxon>
        <taxon>Chromadorea</taxon>
        <taxon>Rhabditida</taxon>
        <taxon>Tylenchina</taxon>
        <taxon>Tylenchomorpha</taxon>
        <taxon>Tylenchoidea</taxon>
        <taxon>Meloidogynidae</taxon>
        <taxon>Meloidogyninae</taxon>
        <taxon>Meloidogyne</taxon>
        <taxon>Meloidogyne incognita group</taxon>
    </lineage>
</organism>
<dbReference type="PANTHER" id="PTHR13285:SF18">
    <property type="entry name" value="PROTEIN-CYSTEINE N-PALMITOYLTRANSFERASE RASP"/>
    <property type="match status" value="1"/>
</dbReference>
<dbReference type="GO" id="GO:0016409">
    <property type="term" value="F:palmitoyltransferase activity"/>
    <property type="evidence" value="ECO:0007669"/>
    <property type="project" value="TreeGrafter"/>
</dbReference>
<feature type="transmembrane region" description="Helical" evidence="6">
    <location>
        <begin position="20"/>
        <end position="42"/>
    </location>
</feature>
<feature type="transmembrane region" description="Helical" evidence="6">
    <location>
        <begin position="124"/>
        <end position="144"/>
    </location>
</feature>
<name>A0A914LIA0_MELIC</name>
<keyword evidence="3 6" id="KW-1133">Transmembrane helix</keyword>
<dbReference type="WBParaSite" id="Minc3s00540g13974">
    <property type="protein sequence ID" value="Minc3s00540g13974"/>
    <property type="gene ID" value="Minc3s00540g13974"/>
</dbReference>
<dbReference type="InterPro" id="IPR051085">
    <property type="entry name" value="MB_O-acyltransferase"/>
</dbReference>
<comment type="similarity">
    <text evidence="5">Belongs to the membrane-bound acyltransferase family. HHAT subfamily.</text>
</comment>
<feature type="transmembrane region" description="Helical" evidence="6">
    <location>
        <begin position="243"/>
        <end position="264"/>
    </location>
</feature>
<evidence type="ECO:0000256" key="3">
    <source>
        <dbReference type="ARBA" id="ARBA00022989"/>
    </source>
</evidence>
<proteinExistence type="inferred from homology"/>
<evidence type="ECO:0000256" key="1">
    <source>
        <dbReference type="ARBA" id="ARBA00004141"/>
    </source>
</evidence>
<keyword evidence="2 6" id="KW-0812">Transmembrane</keyword>
<evidence type="ECO:0000256" key="4">
    <source>
        <dbReference type="ARBA" id="ARBA00023136"/>
    </source>
</evidence>
<keyword evidence="4 6" id="KW-0472">Membrane</keyword>
<feature type="transmembrane region" description="Helical" evidence="6">
    <location>
        <begin position="194"/>
        <end position="223"/>
    </location>
</feature>
<feature type="transmembrane region" description="Helical" evidence="6">
    <location>
        <begin position="150"/>
        <end position="173"/>
    </location>
</feature>
<evidence type="ECO:0000256" key="5">
    <source>
        <dbReference type="ARBA" id="ARBA00038268"/>
    </source>
</evidence>
<sequence>MLLLHSPNPSLSYSLFRKALYNLIIIIYQFNLILVVSIAYVAGQLFHLKYYLIFGIPSIFAKIDGMQPNPSPICISHVAKYSQMWRYFDRGLYLFLKNHLYIQLINYQFKCKYQKLNFYLNFPIFRKILATLSVFIFVLIWHGFNSNFCWWVSLSAFGLFIERLANSNIFLFNKFIQKNILLKMSLATNTRLKAIFMLTTLIPGIFGIFFFLGHGLIGNYIFFKVLIEGFKQIFTLQIYIGNPGWVMGHLLILGYFFNNVSLFIEEKRKEK</sequence>
<evidence type="ECO:0000313" key="7">
    <source>
        <dbReference type="Proteomes" id="UP000887563"/>
    </source>
</evidence>
<evidence type="ECO:0000256" key="2">
    <source>
        <dbReference type="ARBA" id="ARBA00022692"/>
    </source>
</evidence>
<dbReference type="AlphaFoldDB" id="A0A914LIA0"/>
<evidence type="ECO:0000313" key="8">
    <source>
        <dbReference type="WBParaSite" id="Minc3s00540g13974"/>
    </source>
</evidence>
<dbReference type="GO" id="GO:0016020">
    <property type="term" value="C:membrane"/>
    <property type="evidence" value="ECO:0007669"/>
    <property type="project" value="UniProtKB-SubCell"/>
</dbReference>
<dbReference type="PANTHER" id="PTHR13285">
    <property type="entry name" value="ACYLTRANSFERASE"/>
    <property type="match status" value="1"/>
</dbReference>
<comment type="subcellular location">
    <subcellularLocation>
        <location evidence="1">Membrane</location>
        <topology evidence="1">Multi-pass membrane protein</topology>
    </subcellularLocation>
</comment>
<reference evidence="8" key="1">
    <citation type="submission" date="2022-11" db="UniProtKB">
        <authorList>
            <consortium name="WormBaseParasite"/>
        </authorList>
    </citation>
    <scope>IDENTIFICATION</scope>
</reference>
<evidence type="ECO:0000256" key="6">
    <source>
        <dbReference type="SAM" id="Phobius"/>
    </source>
</evidence>
<accession>A0A914LIA0</accession>
<dbReference type="GO" id="GO:0005783">
    <property type="term" value="C:endoplasmic reticulum"/>
    <property type="evidence" value="ECO:0007669"/>
    <property type="project" value="TreeGrafter"/>
</dbReference>
<protein>
    <submittedName>
        <fullName evidence="8">Uncharacterized protein</fullName>
    </submittedName>
</protein>
<keyword evidence="7" id="KW-1185">Reference proteome</keyword>
<dbReference type="InterPro" id="IPR004299">
    <property type="entry name" value="MBOAT_fam"/>
</dbReference>
<dbReference type="Pfam" id="PF03062">
    <property type="entry name" value="MBOAT"/>
    <property type="match status" value="1"/>
</dbReference>